<evidence type="ECO:0000256" key="4">
    <source>
        <dbReference type="ARBA" id="ARBA00023136"/>
    </source>
</evidence>
<keyword evidence="4" id="KW-0472">Membrane</keyword>
<keyword evidence="5" id="KW-0998">Cell outer membrane</keyword>
<evidence type="ECO:0000313" key="8">
    <source>
        <dbReference type="EMBL" id="GAA4306853.1"/>
    </source>
</evidence>
<dbReference type="RefSeq" id="WP_345208936.1">
    <property type="nucleotide sequence ID" value="NZ_BAABFT010000001.1"/>
</dbReference>
<evidence type="ECO:0000256" key="5">
    <source>
        <dbReference type="ARBA" id="ARBA00023237"/>
    </source>
</evidence>
<name>A0ABP8FLV8_9SPHI</name>
<dbReference type="SUPFAM" id="SSF48452">
    <property type="entry name" value="TPR-like"/>
    <property type="match status" value="1"/>
</dbReference>
<organism evidence="8 9">
    <name type="scientific">Mucilaginibacter gynuensis</name>
    <dbReference type="NCBI Taxonomy" id="1302236"/>
    <lineage>
        <taxon>Bacteria</taxon>
        <taxon>Pseudomonadati</taxon>
        <taxon>Bacteroidota</taxon>
        <taxon>Sphingobacteriia</taxon>
        <taxon>Sphingobacteriales</taxon>
        <taxon>Sphingobacteriaceae</taxon>
        <taxon>Mucilaginibacter</taxon>
    </lineage>
</organism>
<evidence type="ECO:0000256" key="2">
    <source>
        <dbReference type="ARBA" id="ARBA00006275"/>
    </source>
</evidence>
<accession>A0ABP8FLV8</accession>
<dbReference type="Pfam" id="PF14322">
    <property type="entry name" value="SusD-like_3"/>
    <property type="match status" value="1"/>
</dbReference>
<dbReference type="Pfam" id="PF07980">
    <property type="entry name" value="SusD_RagB"/>
    <property type="match status" value="1"/>
</dbReference>
<evidence type="ECO:0000256" key="3">
    <source>
        <dbReference type="ARBA" id="ARBA00022729"/>
    </source>
</evidence>
<keyword evidence="9" id="KW-1185">Reference proteome</keyword>
<feature type="domain" description="RagB/SusD" evidence="6">
    <location>
        <begin position="289"/>
        <end position="625"/>
    </location>
</feature>
<evidence type="ECO:0000256" key="1">
    <source>
        <dbReference type="ARBA" id="ARBA00004442"/>
    </source>
</evidence>
<reference evidence="9" key="1">
    <citation type="journal article" date="2019" name="Int. J. Syst. Evol. Microbiol.">
        <title>The Global Catalogue of Microorganisms (GCM) 10K type strain sequencing project: providing services to taxonomists for standard genome sequencing and annotation.</title>
        <authorList>
            <consortium name="The Broad Institute Genomics Platform"/>
            <consortium name="The Broad Institute Genome Sequencing Center for Infectious Disease"/>
            <person name="Wu L."/>
            <person name="Ma J."/>
        </authorList>
    </citation>
    <scope>NUCLEOTIDE SEQUENCE [LARGE SCALE GENOMIC DNA]</scope>
    <source>
        <strain evidence="9">JCM 17705</strain>
    </source>
</reference>
<protein>
    <submittedName>
        <fullName evidence="8">RagB/SusD family nutrient uptake outer membrane protein</fullName>
    </submittedName>
</protein>
<keyword evidence="3" id="KW-0732">Signal</keyword>
<dbReference type="InterPro" id="IPR012944">
    <property type="entry name" value="SusD_RagB_dom"/>
</dbReference>
<evidence type="ECO:0000313" key="9">
    <source>
        <dbReference type="Proteomes" id="UP001500582"/>
    </source>
</evidence>
<comment type="similarity">
    <text evidence="2">Belongs to the SusD family.</text>
</comment>
<evidence type="ECO:0000259" key="7">
    <source>
        <dbReference type="Pfam" id="PF14322"/>
    </source>
</evidence>
<dbReference type="EMBL" id="BAABFT010000001">
    <property type="protein sequence ID" value="GAA4306853.1"/>
    <property type="molecule type" value="Genomic_DNA"/>
</dbReference>
<dbReference type="InterPro" id="IPR033985">
    <property type="entry name" value="SusD-like_N"/>
</dbReference>
<proteinExistence type="inferred from homology"/>
<gene>
    <name evidence="8" type="ORF">GCM10023149_00270</name>
</gene>
<dbReference type="Gene3D" id="1.25.40.390">
    <property type="match status" value="1"/>
</dbReference>
<dbReference type="InterPro" id="IPR011990">
    <property type="entry name" value="TPR-like_helical_dom_sf"/>
</dbReference>
<dbReference type="PROSITE" id="PS51257">
    <property type="entry name" value="PROKAR_LIPOPROTEIN"/>
    <property type="match status" value="1"/>
</dbReference>
<feature type="domain" description="SusD-like N-terminal" evidence="7">
    <location>
        <begin position="53"/>
        <end position="213"/>
    </location>
</feature>
<comment type="subcellular location">
    <subcellularLocation>
        <location evidence="1">Cell outer membrane</location>
    </subcellularLocation>
</comment>
<evidence type="ECO:0000259" key="6">
    <source>
        <dbReference type="Pfam" id="PF07980"/>
    </source>
</evidence>
<sequence>MKKKLSIILMAAVLGTYGCKDSEFLDIAPTNTLTVDQIFQDANQTLSVMANLYNRYADFSTVKDWATMADFNECFVSDGGGFSKNNGWDYNSWYTWDYNYIRDLNLFIERATASTGLAQADKDRFIAEARFLRASYYFEIVKRVGGVPLILKSLTYDFSGDPTYLQSPRNKEAEIYDFVISEAEAIKTILPKTPDTKSRATAAAALAMESRAALYAGSIAKYGASTPNVSLPGEEVGIPSGKASGYYTTALRAAKEIIDGSVGAYSLYKKKDDLAENFASIFLDKGSNTEVIFVDDFKLKSGKVHGFTLSNQPRYGAQEEEGGRINPSLNFVETFEKLDNSYAPIPITSSNGQPIVYTNQLEPFAGRDARLAGTVLLPSMPFRGLNNDIFAGVQLTNGTVITADDRGLKRDVPGKGLIQVVGFDGPINNKVFTAQSGFYIRKYLDPAPGAGQRGVNSEVWFVRYRYAEVLLNAAEASFELGDATSAASYINQVRARAGLVTPLTSSQITFDRVVHERRVELAFEGHLLFDYKRWRIAHQVFDGNTMTEADLLSNIGKATKRSTQPYGLWPYKLIDPNGPNDGKWIFKIVLPSEVQGSDRFLFGNYYTRINTNEISNNPKLIQNPNQ</sequence>
<comment type="caution">
    <text evidence="8">The sequence shown here is derived from an EMBL/GenBank/DDBJ whole genome shotgun (WGS) entry which is preliminary data.</text>
</comment>
<dbReference type="Proteomes" id="UP001500582">
    <property type="component" value="Unassembled WGS sequence"/>
</dbReference>